<evidence type="ECO:0000313" key="11">
    <source>
        <dbReference type="EMBL" id="KAG7512811.1"/>
    </source>
</evidence>
<comment type="similarity">
    <text evidence="2">Belongs to the flagellar radial spoke RSP3 family.</text>
</comment>
<keyword evidence="6" id="KW-0969">Cilium</keyword>
<evidence type="ECO:0000256" key="9">
    <source>
        <dbReference type="SAM" id="Coils"/>
    </source>
</evidence>
<keyword evidence="9" id="KW-0175">Coiled coil</keyword>
<dbReference type="GO" id="GO:0005929">
    <property type="term" value="C:cilium"/>
    <property type="evidence" value="ECO:0007669"/>
    <property type="project" value="TreeGrafter"/>
</dbReference>
<evidence type="ECO:0000256" key="10">
    <source>
        <dbReference type="SAM" id="MobiDB-lite"/>
    </source>
</evidence>
<evidence type="ECO:0000256" key="6">
    <source>
        <dbReference type="ARBA" id="ARBA00023069"/>
    </source>
</evidence>
<evidence type="ECO:0000313" key="12">
    <source>
        <dbReference type="Proteomes" id="UP000693946"/>
    </source>
</evidence>
<keyword evidence="4" id="KW-0597">Phosphoprotein</keyword>
<comment type="caution">
    <text evidence="11">The sequence shown here is derived from an EMBL/GenBank/DDBJ whole genome shotgun (WGS) entry which is preliminary data.</text>
</comment>
<evidence type="ECO:0000256" key="2">
    <source>
        <dbReference type="ARBA" id="ARBA00006737"/>
    </source>
</evidence>
<keyword evidence="7" id="KW-0206">Cytoskeleton</keyword>
<comment type="subcellular location">
    <subcellularLocation>
        <location evidence="1">Cytoplasm</location>
        <location evidence="1">Cytoskeleton</location>
        <location evidence="1">Flagellum axoneme</location>
    </subcellularLocation>
</comment>
<dbReference type="InterPro" id="IPR009290">
    <property type="entry name" value="Radial_spoke_3"/>
</dbReference>
<evidence type="ECO:0000256" key="8">
    <source>
        <dbReference type="ARBA" id="ARBA00023273"/>
    </source>
</evidence>
<keyword evidence="12" id="KW-1185">Reference proteome</keyword>
<evidence type="ECO:0000256" key="3">
    <source>
        <dbReference type="ARBA" id="ARBA00022490"/>
    </source>
</evidence>
<dbReference type="EMBL" id="JAGKHQ010000007">
    <property type="protein sequence ID" value="KAG7512811.1"/>
    <property type="molecule type" value="Genomic_DNA"/>
</dbReference>
<evidence type="ECO:0000256" key="5">
    <source>
        <dbReference type="ARBA" id="ARBA00022846"/>
    </source>
</evidence>
<sequence>MAFNSPHKRLPSRIYALSGYSISVENVFRSPPENAFPHDETITYDCCVVTANPSAEKRSPRREATALNHTSQKTAPKTAKAPPVSKDSGVQTDPNLGEMSVAKIVTGVESQTNTFQSTPTIFIPPKIGKDISIQIEQGELFDFDREVPPLVEIMVDKVIEQSVLEVKEEDELARLGAQQKAFQELRNSELAEVQRLKEQVRRHREERERRIIEQKEAQLKERETAEKIAARAYTKECLADLYPAVFTSFSSRGFFDDPVVRDIETHFLPWLMAEVCSNLEKKNSTRKVLDTIVHNLVQMRHNRYKEQSVCDM</sequence>
<keyword evidence="8" id="KW-0966">Cell projection</keyword>
<keyword evidence="5" id="KW-0282">Flagellum</keyword>
<name>A0AAV6S6E4_SOLSE</name>
<evidence type="ECO:0000256" key="4">
    <source>
        <dbReference type="ARBA" id="ARBA00022553"/>
    </source>
</evidence>
<gene>
    <name evidence="11" type="ORF">JOB18_040534</name>
</gene>
<feature type="compositionally biased region" description="Basic and acidic residues" evidence="10">
    <location>
        <begin position="55"/>
        <end position="64"/>
    </location>
</feature>
<dbReference type="AlphaFoldDB" id="A0AAV6S6E4"/>
<dbReference type="PANTHER" id="PTHR21648">
    <property type="entry name" value="FLAGELLAR RADIAL SPOKE PROTEIN 3"/>
    <property type="match status" value="1"/>
</dbReference>
<accession>A0AAV6S6E4</accession>
<reference evidence="11 12" key="1">
    <citation type="journal article" date="2021" name="Sci. Rep.">
        <title>Chromosome anchoring in Senegalese sole (Solea senegalensis) reveals sex-associated markers and genome rearrangements in flatfish.</title>
        <authorList>
            <person name="Guerrero-Cozar I."/>
            <person name="Gomez-Garrido J."/>
            <person name="Berbel C."/>
            <person name="Martinez-Blanch J.F."/>
            <person name="Alioto T."/>
            <person name="Claros M.G."/>
            <person name="Gagnaire P.A."/>
            <person name="Manchado M."/>
        </authorList>
    </citation>
    <scope>NUCLEOTIDE SEQUENCE [LARGE SCALE GENOMIC DNA]</scope>
    <source>
        <strain evidence="11">Sse05_10M</strain>
    </source>
</reference>
<dbReference type="PANTHER" id="PTHR21648:SF0">
    <property type="entry name" value="RADIAL SPOKE HEAD PROTEIN 3 HOMOLOG"/>
    <property type="match status" value="1"/>
</dbReference>
<keyword evidence="3" id="KW-0963">Cytoplasm</keyword>
<evidence type="ECO:0000256" key="7">
    <source>
        <dbReference type="ARBA" id="ARBA00023212"/>
    </source>
</evidence>
<protein>
    <submittedName>
        <fullName evidence="11">Uncharacterized protein</fullName>
    </submittedName>
</protein>
<feature type="coiled-coil region" evidence="9">
    <location>
        <begin position="186"/>
        <end position="222"/>
    </location>
</feature>
<dbReference type="Pfam" id="PF06098">
    <property type="entry name" value="Radial_spoke_3"/>
    <property type="match status" value="1"/>
</dbReference>
<evidence type="ECO:0000256" key="1">
    <source>
        <dbReference type="ARBA" id="ARBA00004611"/>
    </source>
</evidence>
<dbReference type="Proteomes" id="UP000693946">
    <property type="component" value="Linkage Group LG15"/>
</dbReference>
<organism evidence="11 12">
    <name type="scientific">Solea senegalensis</name>
    <name type="common">Senegalese sole</name>
    <dbReference type="NCBI Taxonomy" id="28829"/>
    <lineage>
        <taxon>Eukaryota</taxon>
        <taxon>Metazoa</taxon>
        <taxon>Chordata</taxon>
        <taxon>Craniata</taxon>
        <taxon>Vertebrata</taxon>
        <taxon>Euteleostomi</taxon>
        <taxon>Actinopterygii</taxon>
        <taxon>Neopterygii</taxon>
        <taxon>Teleostei</taxon>
        <taxon>Neoteleostei</taxon>
        <taxon>Acanthomorphata</taxon>
        <taxon>Carangaria</taxon>
        <taxon>Pleuronectiformes</taxon>
        <taxon>Pleuronectoidei</taxon>
        <taxon>Soleidae</taxon>
        <taxon>Solea</taxon>
    </lineage>
</organism>
<proteinExistence type="inferred from homology"/>
<feature type="region of interest" description="Disordered" evidence="10">
    <location>
        <begin position="54"/>
        <end position="96"/>
    </location>
</feature>